<dbReference type="OrthoDB" id="1938056at2"/>
<accession>A0A1M4PS52</accession>
<organism evidence="2 3">
    <name type="scientific">[Clostridium] ultunense Esp</name>
    <dbReference type="NCBI Taxonomy" id="1288971"/>
    <lineage>
        <taxon>Bacteria</taxon>
        <taxon>Bacillati</taxon>
        <taxon>Bacillota</taxon>
        <taxon>Tissierellia</taxon>
        <taxon>Tissierellales</taxon>
        <taxon>Tepidimicrobiaceae</taxon>
        <taxon>Schnuerera</taxon>
    </lineage>
</organism>
<evidence type="ECO:0000256" key="1">
    <source>
        <dbReference type="SAM" id="Coils"/>
    </source>
</evidence>
<sequence length="91" mass="11023">MDKKMENRYKKIKRDQKKLKEQIKKSEDELELLRLEEEEIAGQEIMAICYEQKINLLDAVKIFTETEKTRKNENKICKELKKENLTYGKEQ</sequence>
<reference evidence="2 3" key="1">
    <citation type="submission" date="2016-11" db="EMBL/GenBank/DDBJ databases">
        <authorList>
            <person name="Manzoor S."/>
        </authorList>
    </citation>
    <scope>NUCLEOTIDE SEQUENCE [LARGE SCALE GENOMIC DNA]</scope>
    <source>
        <strain evidence="2">Clostridium ultunense strain Esp</strain>
    </source>
</reference>
<evidence type="ECO:0000313" key="3">
    <source>
        <dbReference type="Proteomes" id="UP000245423"/>
    </source>
</evidence>
<dbReference type="RefSeq" id="WP_025642414.1">
    <property type="nucleotide sequence ID" value="NZ_LT669839.1"/>
</dbReference>
<dbReference type="Proteomes" id="UP000245423">
    <property type="component" value="Chromosome 1"/>
</dbReference>
<feature type="coiled-coil region" evidence="1">
    <location>
        <begin position="2"/>
        <end position="83"/>
    </location>
</feature>
<keyword evidence="3" id="KW-1185">Reference proteome</keyword>
<keyword evidence="1" id="KW-0175">Coiled coil</keyword>
<evidence type="ECO:0000313" key="2">
    <source>
        <dbReference type="EMBL" id="SHD78353.1"/>
    </source>
</evidence>
<protein>
    <submittedName>
        <fullName evidence="2">Uncharacterized protein</fullName>
    </submittedName>
</protein>
<dbReference type="EMBL" id="LT669839">
    <property type="protein sequence ID" value="SHD78353.1"/>
    <property type="molecule type" value="Genomic_DNA"/>
</dbReference>
<gene>
    <name evidence="2" type="ORF">CUESP1_3025</name>
</gene>
<dbReference type="AlphaFoldDB" id="A0A1M4PS52"/>
<proteinExistence type="predicted"/>
<name>A0A1M4PS52_9FIRM</name>